<evidence type="ECO:0000313" key="1">
    <source>
        <dbReference type="EMBL" id="JAH01107.1"/>
    </source>
</evidence>
<dbReference type="AlphaFoldDB" id="A0A0E9PA07"/>
<proteinExistence type="predicted"/>
<name>A0A0E9PA07_ANGAN</name>
<reference evidence="1" key="2">
    <citation type="journal article" date="2015" name="Fish Shellfish Immunol.">
        <title>Early steps in the European eel (Anguilla anguilla)-Vibrio vulnificus interaction in the gills: Role of the RtxA13 toxin.</title>
        <authorList>
            <person name="Callol A."/>
            <person name="Pajuelo D."/>
            <person name="Ebbesson L."/>
            <person name="Teles M."/>
            <person name="MacKenzie S."/>
            <person name="Amaro C."/>
        </authorList>
    </citation>
    <scope>NUCLEOTIDE SEQUENCE</scope>
</reference>
<sequence length="43" mass="4791">MTGELCPHSHLKFDLVAFSGLICSESHPCSVRFYGFCAVSCYF</sequence>
<protein>
    <submittedName>
        <fullName evidence="1">Uncharacterized protein</fullName>
    </submittedName>
</protein>
<accession>A0A0E9PA07</accession>
<organism evidence="1">
    <name type="scientific">Anguilla anguilla</name>
    <name type="common">European freshwater eel</name>
    <name type="synonym">Muraena anguilla</name>
    <dbReference type="NCBI Taxonomy" id="7936"/>
    <lineage>
        <taxon>Eukaryota</taxon>
        <taxon>Metazoa</taxon>
        <taxon>Chordata</taxon>
        <taxon>Craniata</taxon>
        <taxon>Vertebrata</taxon>
        <taxon>Euteleostomi</taxon>
        <taxon>Actinopterygii</taxon>
        <taxon>Neopterygii</taxon>
        <taxon>Teleostei</taxon>
        <taxon>Anguilliformes</taxon>
        <taxon>Anguillidae</taxon>
        <taxon>Anguilla</taxon>
    </lineage>
</organism>
<dbReference type="EMBL" id="GBXM01107470">
    <property type="protein sequence ID" value="JAH01107.1"/>
    <property type="molecule type" value="Transcribed_RNA"/>
</dbReference>
<reference evidence="1" key="1">
    <citation type="submission" date="2014-11" db="EMBL/GenBank/DDBJ databases">
        <authorList>
            <person name="Amaro Gonzalez C."/>
        </authorList>
    </citation>
    <scope>NUCLEOTIDE SEQUENCE</scope>
</reference>